<dbReference type="Proteomes" id="UP000177894">
    <property type="component" value="Chromosome"/>
</dbReference>
<dbReference type="EMBL" id="CP020559">
    <property type="protein sequence ID" value="ARE88026.1"/>
    <property type="molecule type" value="Genomic_DNA"/>
</dbReference>
<dbReference type="EMBL" id="CP017603">
    <property type="protein sequence ID" value="AOY77464.1"/>
    <property type="molecule type" value="Genomic_DNA"/>
</dbReference>
<evidence type="ECO:0000313" key="1">
    <source>
        <dbReference type="EMBL" id="AOY77464.1"/>
    </source>
</evidence>
<dbReference type="Proteomes" id="UP000192478">
    <property type="component" value="Chromosome"/>
</dbReference>
<dbReference type="RefSeq" id="WP_070970988.1">
    <property type="nucleotide sequence ID" value="NZ_CP017603.1"/>
</dbReference>
<evidence type="ECO:0000313" key="4">
    <source>
        <dbReference type="Proteomes" id="UP000192478"/>
    </source>
</evidence>
<evidence type="ECO:0000313" key="2">
    <source>
        <dbReference type="EMBL" id="ARE88026.1"/>
    </source>
</evidence>
<protein>
    <submittedName>
        <fullName evidence="2">Uncharacterized protein</fullName>
    </submittedName>
</protein>
<reference evidence="2 4" key="2">
    <citation type="submission" date="2017-03" db="EMBL/GenBank/DDBJ databases">
        <title>Complete sequence of Clostridium formicaceticum DSM 92.</title>
        <authorList>
            <person name="Poehlein A."/>
            <person name="Karl M."/>
            <person name="Bengelsdorf F.R."/>
            <person name="Duerre P."/>
            <person name="Daniel R."/>
        </authorList>
    </citation>
    <scope>NUCLEOTIDE SEQUENCE [LARGE SCALE GENOMIC DNA]</scope>
    <source>
        <strain evidence="2 4">DSM 92</strain>
    </source>
</reference>
<dbReference type="KEGG" id="cfm:BJL90_17350"/>
<dbReference type="AlphaFoldDB" id="A0AAC9RJ31"/>
<proteinExistence type="predicted"/>
<sequence>MEEKKEKVVIGYNYEGQPITRSTSEIASCCCIICDTCGKLLDPQGGPKKVLCKECANKKNIFQKEGMLI</sequence>
<keyword evidence="3" id="KW-1185">Reference proteome</keyword>
<organism evidence="2 4">
    <name type="scientific">Clostridium formicaceticum</name>
    <dbReference type="NCBI Taxonomy" id="1497"/>
    <lineage>
        <taxon>Bacteria</taxon>
        <taxon>Bacillati</taxon>
        <taxon>Bacillota</taxon>
        <taxon>Clostridia</taxon>
        <taxon>Eubacteriales</taxon>
        <taxon>Clostridiaceae</taxon>
        <taxon>Clostridium</taxon>
    </lineage>
</organism>
<reference evidence="1 3" key="1">
    <citation type="submission" date="2016-10" db="EMBL/GenBank/DDBJ databases">
        <title>Complete Genome Sequence of Acetogen Clostridium formicoaceticum ATCC 27076.</title>
        <authorList>
            <person name="Bao T."/>
            <person name="Cheng C."/>
            <person name="Zhao J."/>
            <person name="Yang S.-T."/>
            <person name="Wang J."/>
            <person name="Wang M."/>
        </authorList>
    </citation>
    <scope>NUCLEOTIDE SEQUENCE [LARGE SCALE GENOMIC DNA]</scope>
    <source>
        <strain evidence="1 3">ATCC 27076</strain>
    </source>
</reference>
<evidence type="ECO:0000313" key="3">
    <source>
        <dbReference type="Proteomes" id="UP000177894"/>
    </source>
</evidence>
<gene>
    <name evidence="1" type="ORF">BJL90_17350</name>
    <name evidence="2" type="ORF">CLFO_24270</name>
</gene>
<accession>A0AAC9RJ31</accession>
<name>A0AAC9RJ31_9CLOT</name>